<dbReference type="GO" id="GO:0120230">
    <property type="term" value="F:recombinase activator activity"/>
    <property type="evidence" value="ECO:0007669"/>
    <property type="project" value="TreeGrafter"/>
</dbReference>
<evidence type="ECO:0000256" key="3">
    <source>
        <dbReference type="ARBA" id="ARBA00023172"/>
    </source>
</evidence>
<dbReference type="GO" id="GO:0007129">
    <property type="term" value="P:homologous chromosome pairing at meiosis"/>
    <property type="evidence" value="ECO:0007669"/>
    <property type="project" value="EnsemblFungi"/>
</dbReference>
<feature type="domain" description="Homologous-pairing protein 2 winged helix" evidence="6">
    <location>
        <begin position="16"/>
        <end position="75"/>
    </location>
</feature>
<evidence type="ECO:0000259" key="6">
    <source>
        <dbReference type="Pfam" id="PF07106"/>
    </source>
</evidence>
<keyword evidence="5" id="KW-0469">Meiosis</keyword>
<dbReference type="GO" id="GO:0120231">
    <property type="term" value="C:DNA recombinase auxiliary factor complex"/>
    <property type="evidence" value="ECO:0007669"/>
    <property type="project" value="TreeGrafter"/>
</dbReference>
<protein>
    <recommendedName>
        <fullName evidence="6">Homologous-pairing protein 2 winged helix domain-containing protein</fullName>
    </recommendedName>
</protein>
<evidence type="ECO:0000256" key="2">
    <source>
        <dbReference type="ARBA" id="ARBA00007922"/>
    </source>
</evidence>
<dbReference type="GO" id="GO:0003690">
    <property type="term" value="F:double-stranded DNA binding"/>
    <property type="evidence" value="ECO:0007669"/>
    <property type="project" value="EnsemblFungi"/>
</dbReference>
<dbReference type="GO" id="GO:0000709">
    <property type="term" value="P:meiotic joint molecule formation"/>
    <property type="evidence" value="ECO:0007669"/>
    <property type="project" value="TreeGrafter"/>
</dbReference>
<sequence length="211" mass="24842">MVATSKKEQESMVNYDEIVQTYLDKQYRPFSVNDIVNNLSKEITKKTIVIKSLESLVKQNRIVVKNFGKIQIYCCLDKELSSDIDLKLYNLTKLTELRTELIEIDKKKSIVSETWNNLEKELSNNEIIDYNKNKLQEIESLEFKIHNIKQLQENSNIDQVKINKIIDLNDKIEKDYKKRVKNMKDLMLLLKDVTQSKNIEDLLENIGVEKL</sequence>
<dbReference type="OMA" id="RIICKLF"/>
<dbReference type="HOGENOM" id="CLU_063266_2_1_1"/>
<dbReference type="PANTHER" id="PTHR15938:SF0">
    <property type="entry name" value="HOMOLOGOUS-PAIRING PROTEIN 2 HOMOLOG"/>
    <property type="match status" value="1"/>
</dbReference>
<keyword evidence="4" id="KW-0539">Nucleus</keyword>
<dbReference type="Proteomes" id="UP000005666">
    <property type="component" value="Chromosome 6"/>
</dbReference>
<name>G8BUV9_TETPH</name>
<dbReference type="eggNOG" id="ENOG502S1MU">
    <property type="taxonomic scope" value="Eukaryota"/>
</dbReference>
<organism evidence="7 8">
    <name type="scientific">Tetrapisispora phaffii (strain ATCC 24235 / CBS 4417 / NBRC 1672 / NRRL Y-8282 / UCD 70-5)</name>
    <name type="common">Yeast</name>
    <name type="synonym">Fabospora phaffii</name>
    <dbReference type="NCBI Taxonomy" id="1071381"/>
    <lineage>
        <taxon>Eukaryota</taxon>
        <taxon>Fungi</taxon>
        <taxon>Dikarya</taxon>
        <taxon>Ascomycota</taxon>
        <taxon>Saccharomycotina</taxon>
        <taxon>Saccharomycetes</taxon>
        <taxon>Saccharomycetales</taxon>
        <taxon>Saccharomycetaceae</taxon>
        <taxon>Tetrapisispora</taxon>
    </lineage>
</organism>
<dbReference type="EMBL" id="HE612861">
    <property type="protein sequence ID" value="CCE63541.1"/>
    <property type="molecule type" value="Genomic_DNA"/>
</dbReference>
<dbReference type="KEGG" id="tpf:TPHA_0F00540"/>
<comment type="subcellular location">
    <subcellularLocation>
        <location evidence="1">Nucleus</location>
    </subcellularLocation>
</comment>
<evidence type="ECO:0000313" key="7">
    <source>
        <dbReference type="EMBL" id="CCE63541.1"/>
    </source>
</evidence>
<dbReference type="GO" id="GO:0000794">
    <property type="term" value="C:condensed nuclear chromosome"/>
    <property type="evidence" value="ECO:0007669"/>
    <property type="project" value="EnsemblFungi"/>
</dbReference>
<keyword evidence="3" id="KW-0233">DNA recombination</keyword>
<comment type="similarity">
    <text evidence="2">Belongs to the HOP2 family.</text>
</comment>
<dbReference type="GO" id="GO:0010774">
    <property type="term" value="P:meiotic strand invasion involved in reciprocal meiotic recombination"/>
    <property type="evidence" value="ECO:0007669"/>
    <property type="project" value="TreeGrafter"/>
</dbReference>
<dbReference type="InterPro" id="IPR036388">
    <property type="entry name" value="WH-like_DNA-bd_sf"/>
</dbReference>
<gene>
    <name evidence="7" type="primary">TPHA0F00540</name>
    <name evidence="7" type="ordered locus">TPHA_0F00540</name>
</gene>
<dbReference type="GeneID" id="11535392"/>
<dbReference type="PANTHER" id="PTHR15938">
    <property type="entry name" value="TBP-1 INTERACTING PROTEIN"/>
    <property type="match status" value="1"/>
</dbReference>
<evidence type="ECO:0000256" key="4">
    <source>
        <dbReference type="ARBA" id="ARBA00023242"/>
    </source>
</evidence>
<dbReference type="RefSeq" id="XP_003685975.1">
    <property type="nucleotide sequence ID" value="XM_003685927.1"/>
</dbReference>
<dbReference type="OrthoDB" id="272266at2759"/>
<reference evidence="7 8" key="1">
    <citation type="journal article" date="2011" name="Proc. Natl. Acad. Sci. U.S.A.">
        <title>Evolutionary erosion of yeast sex chromosomes by mating-type switching accidents.</title>
        <authorList>
            <person name="Gordon J.L."/>
            <person name="Armisen D."/>
            <person name="Proux-Wera E."/>
            <person name="Oheigeartaigh S.S."/>
            <person name="Byrne K.P."/>
            <person name="Wolfe K.H."/>
        </authorList>
    </citation>
    <scope>NUCLEOTIDE SEQUENCE [LARGE SCALE GENOMIC DNA]</scope>
    <source>
        <strain evidence="8">ATCC 24235 / CBS 4417 / NBRC 1672 / NRRL Y-8282 / UCD 70-5</strain>
    </source>
</reference>
<proteinExistence type="inferred from homology"/>
<dbReference type="InterPro" id="IPR010776">
    <property type="entry name" value="Hop2_WH_dom"/>
</dbReference>
<dbReference type="AlphaFoldDB" id="G8BUV9"/>
<keyword evidence="8" id="KW-1185">Reference proteome</keyword>
<evidence type="ECO:0000313" key="8">
    <source>
        <dbReference type="Proteomes" id="UP000005666"/>
    </source>
</evidence>
<dbReference type="STRING" id="1071381.G8BUV9"/>
<evidence type="ECO:0000256" key="5">
    <source>
        <dbReference type="ARBA" id="ARBA00023254"/>
    </source>
</evidence>
<accession>G8BUV9</accession>
<evidence type="ECO:0000256" key="1">
    <source>
        <dbReference type="ARBA" id="ARBA00004123"/>
    </source>
</evidence>
<dbReference type="Gene3D" id="1.10.10.10">
    <property type="entry name" value="Winged helix-like DNA-binding domain superfamily/Winged helix DNA-binding domain"/>
    <property type="match status" value="1"/>
</dbReference>
<dbReference type="Pfam" id="PF07106">
    <property type="entry name" value="WHD_TBPIP"/>
    <property type="match status" value="1"/>
</dbReference>